<dbReference type="AlphaFoldDB" id="A0A9D1QH30"/>
<protein>
    <submittedName>
        <fullName evidence="2">TlpA family protein disulfide reductase</fullName>
    </submittedName>
</protein>
<dbReference type="InterPro" id="IPR013766">
    <property type="entry name" value="Thioredoxin_domain"/>
</dbReference>
<dbReference type="EMBL" id="DXHR01000018">
    <property type="protein sequence ID" value="HIW12651.1"/>
    <property type="molecule type" value="Genomic_DNA"/>
</dbReference>
<organism evidence="2 3">
    <name type="scientific">Candidatus Salinicoccus stercoripullorum</name>
    <dbReference type="NCBI Taxonomy" id="2838756"/>
    <lineage>
        <taxon>Bacteria</taxon>
        <taxon>Bacillati</taxon>
        <taxon>Bacillota</taxon>
        <taxon>Bacilli</taxon>
        <taxon>Bacillales</taxon>
        <taxon>Staphylococcaceae</taxon>
        <taxon>Salinicoccus</taxon>
    </lineage>
</organism>
<evidence type="ECO:0000313" key="3">
    <source>
        <dbReference type="Proteomes" id="UP000823989"/>
    </source>
</evidence>
<evidence type="ECO:0000259" key="1">
    <source>
        <dbReference type="PROSITE" id="PS51352"/>
    </source>
</evidence>
<dbReference type="Gene3D" id="3.40.30.10">
    <property type="entry name" value="Glutaredoxin"/>
    <property type="match status" value="1"/>
</dbReference>
<dbReference type="InterPro" id="IPR036249">
    <property type="entry name" value="Thioredoxin-like_sf"/>
</dbReference>
<dbReference type="InterPro" id="IPR050553">
    <property type="entry name" value="Thioredoxin_ResA/DsbE_sf"/>
</dbReference>
<reference evidence="2" key="2">
    <citation type="submission" date="2021-04" db="EMBL/GenBank/DDBJ databases">
        <authorList>
            <person name="Gilroy R."/>
        </authorList>
    </citation>
    <scope>NUCLEOTIDE SEQUENCE</scope>
    <source>
        <strain evidence="2">ChiHjej13B12-752</strain>
    </source>
</reference>
<sequence length="195" mass="21592">MNKKNIIIIIALAAFFVLVGAGIAAVLNVSDERLQQQSLETLQTSEGRDNHHAVGRNILDGEFTGVINDSGSFRETIASNDVTVVNFFASWCDPCRRETPELIEYQDSRGGESLDVVGISIDDSDSSRDKFLEEFGVTYPVYEFADEPAAIESYKIHLMPTTFFVDSEGTIVRAYIGEVGTDLIDSYVNYVKEES</sequence>
<reference evidence="2" key="1">
    <citation type="journal article" date="2021" name="PeerJ">
        <title>Extensive microbial diversity within the chicken gut microbiome revealed by metagenomics and culture.</title>
        <authorList>
            <person name="Gilroy R."/>
            <person name="Ravi A."/>
            <person name="Getino M."/>
            <person name="Pursley I."/>
            <person name="Horton D.L."/>
            <person name="Alikhan N.F."/>
            <person name="Baker D."/>
            <person name="Gharbi K."/>
            <person name="Hall N."/>
            <person name="Watson M."/>
            <person name="Adriaenssens E.M."/>
            <person name="Foster-Nyarko E."/>
            <person name="Jarju S."/>
            <person name="Secka A."/>
            <person name="Antonio M."/>
            <person name="Oren A."/>
            <person name="Chaudhuri R.R."/>
            <person name="La Ragione R."/>
            <person name="Hildebrand F."/>
            <person name="Pallen M.J."/>
        </authorList>
    </citation>
    <scope>NUCLEOTIDE SEQUENCE</scope>
    <source>
        <strain evidence="2">ChiHjej13B12-752</strain>
    </source>
</reference>
<accession>A0A9D1QH30</accession>
<dbReference type="SUPFAM" id="SSF52833">
    <property type="entry name" value="Thioredoxin-like"/>
    <property type="match status" value="1"/>
</dbReference>
<dbReference type="Proteomes" id="UP000823989">
    <property type="component" value="Unassembled WGS sequence"/>
</dbReference>
<dbReference type="PANTHER" id="PTHR42852">
    <property type="entry name" value="THIOL:DISULFIDE INTERCHANGE PROTEIN DSBE"/>
    <property type="match status" value="1"/>
</dbReference>
<proteinExistence type="predicted"/>
<feature type="domain" description="Thioredoxin" evidence="1">
    <location>
        <begin position="52"/>
        <end position="193"/>
    </location>
</feature>
<gene>
    <name evidence="2" type="ORF">H9891_05765</name>
</gene>
<comment type="caution">
    <text evidence="2">The sequence shown here is derived from an EMBL/GenBank/DDBJ whole genome shotgun (WGS) entry which is preliminary data.</text>
</comment>
<name>A0A9D1QH30_9STAP</name>
<dbReference type="GO" id="GO:0016491">
    <property type="term" value="F:oxidoreductase activity"/>
    <property type="evidence" value="ECO:0007669"/>
    <property type="project" value="InterPro"/>
</dbReference>
<dbReference type="PANTHER" id="PTHR42852:SF13">
    <property type="entry name" value="PROTEIN DIPZ"/>
    <property type="match status" value="1"/>
</dbReference>
<dbReference type="CDD" id="cd02966">
    <property type="entry name" value="TlpA_like_family"/>
    <property type="match status" value="1"/>
</dbReference>
<dbReference type="InterPro" id="IPR013740">
    <property type="entry name" value="Redoxin"/>
</dbReference>
<dbReference type="PROSITE" id="PS51352">
    <property type="entry name" value="THIOREDOXIN_2"/>
    <property type="match status" value="1"/>
</dbReference>
<evidence type="ECO:0000313" key="2">
    <source>
        <dbReference type="EMBL" id="HIW12651.1"/>
    </source>
</evidence>
<dbReference type="Pfam" id="PF08534">
    <property type="entry name" value="Redoxin"/>
    <property type="match status" value="1"/>
</dbReference>